<dbReference type="EMBL" id="CAAALY010106042">
    <property type="protein sequence ID" value="VEL29766.1"/>
    <property type="molecule type" value="Genomic_DNA"/>
</dbReference>
<evidence type="ECO:0000313" key="3">
    <source>
        <dbReference type="EMBL" id="VEL29766.1"/>
    </source>
</evidence>
<evidence type="ECO:0000259" key="2">
    <source>
        <dbReference type="PROSITE" id="PS50954"/>
    </source>
</evidence>
<dbReference type="InterPro" id="IPR003887">
    <property type="entry name" value="LEM_dom"/>
</dbReference>
<keyword evidence="4" id="KW-1185">Reference proteome</keyword>
<evidence type="ECO:0000256" key="1">
    <source>
        <dbReference type="SAM" id="MobiDB-lite"/>
    </source>
</evidence>
<dbReference type="FunFam" id="1.10.720.40:FF:000001">
    <property type="entry name" value="LEM domain containing 2, isoform CRA_a"/>
    <property type="match status" value="1"/>
</dbReference>
<evidence type="ECO:0000313" key="4">
    <source>
        <dbReference type="Proteomes" id="UP000784294"/>
    </source>
</evidence>
<dbReference type="CDD" id="cd12934">
    <property type="entry name" value="LEM"/>
    <property type="match status" value="1"/>
</dbReference>
<reference evidence="3" key="1">
    <citation type="submission" date="2018-11" db="EMBL/GenBank/DDBJ databases">
        <authorList>
            <consortium name="Pathogen Informatics"/>
        </authorList>
    </citation>
    <scope>NUCLEOTIDE SEQUENCE</scope>
</reference>
<feature type="region of interest" description="Disordered" evidence="1">
    <location>
        <begin position="42"/>
        <end position="102"/>
    </location>
</feature>
<feature type="domain" description="LEM" evidence="2">
    <location>
        <begin position="1"/>
        <end position="43"/>
    </location>
</feature>
<dbReference type="PROSITE" id="PS50954">
    <property type="entry name" value="LEM"/>
    <property type="match status" value="1"/>
</dbReference>
<dbReference type="Gene3D" id="1.10.720.40">
    <property type="match status" value="1"/>
</dbReference>
<comment type="caution">
    <text evidence="3">The sequence shown here is derived from an EMBL/GenBank/DDBJ whole genome shotgun (WGS) entry which is preliminary data.</text>
</comment>
<dbReference type="Proteomes" id="UP000784294">
    <property type="component" value="Unassembled WGS sequence"/>
</dbReference>
<dbReference type="PANTHER" id="PTHR12019">
    <property type="entry name" value="LAMINA-ASSOCIATED POLYPEPTIDE THYMOPOIETIN"/>
    <property type="match status" value="1"/>
</dbReference>
<gene>
    <name evidence="3" type="ORF">PXEA_LOCUS23206</name>
</gene>
<protein>
    <recommendedName>
        <fullName evidence="2">LEM domain-containing protein</fullName>
    </recommendedName>
</protein>
<dbReference type="SMART" id="SM00540">
    <property type="entry name" value="LEM"/>
    <property type="match status" value="1"/>
</dbReference>
<proteinExistence type="predicted"/>
<dbReference type="Pfam" id="PF03020">
    <property type="entry name" value="LEM"/>
    <property type="match status" value="1"/>
</dbReference>
<dbReference type="OrthoDB" id="6363067at2759"/>
<accession>A0A448X776</accession>
<dbReference type="PANTHER" id="PTHR12019:SF9">
    <property type="entry name" value="THYMOPOIETIN"/>
    <property type="match status" value="1"/>
</dbReference>
<organism evidence="3 4">
    <name type="scientific">Protopolystoma xenopodis</name>
    <dbReference type="NCBI Taxonomy" id="117903"/>
    <lineage>
        <taxon>Eukaryota</taxon>
        <taxon>Metazoa</taxon>
        <taxon>Spiralia</taxon>
        <taxon>Lophotrochozoa</taxon>
        <taxon>Platyhelminthes</taxon>
        <taxon>Monogenea</taxon>
        <taxon>Polyopisthocotylea</taxon>
        <taxon>Polystomatidea</taxon>
        <taxon>Polystomatidae</taxon>
        <taxon>Protopolystoma</taxon>
    </lineage>
</organism>
<dbReference type="InterPro" id="IPR011015">
    <property type="entry name" value="LEM/LEM-like_dom_sf"/>
</dbReference>
<dbReference type="InterPro" id="IPR051656">
    <property type="entry name" value="LEM_domain"/>
</dbReference>
<sequence length="139" mass="15388">MAGQLSDDQLRSKLISLGVEIGPIVPTTRKLYERKLSKLLNAESTRAKAPHPQPNLHRPKAPPLSDIKPSESKQPEHSIAASERPLADRSTHASVSVIPDSQNNTMNDDELISLAKDMSQFSILVLMNRIIIRIDCFKA</sequence>
<name>A0A448X776_9PLAT</name>
<dbReference type="AlphaFoldDB" id="A0A448X776"/>
<dbReference type="SUPFAM" id="SSF63451">
    <property type="entry name" value="LEM domain"/>
    <property type="match status" value="1"/>
</dbReference>